<gene>
    <name evidence="1" type="ORF">J0X19_05250</name>
</gene>
<accession>A0A939JC20</accession>
<name>A0A939JC20_9BACT</name>
<evidence type="ECO:0000313" key="1">
    <source>
        <dbReference type="EMBL" id="MBO0357343.1"/>
    </source>
</evidence>
<reference evidence="1" key="1">
    <citation type="submission" date="2021-03" db="EMBL/GenBank/DDBJ databases">
        <authorList>
            <person name="Kim M.K."/>
        </authorList>
    </citation>
    <scope>NUCLEOTIDE SEQUENCE</scope>
    <source>
        <strain evidence="1">BT186</strain>
    </source>
</reference>
<sequence>MQLYSYWARATLNCHDADGNAYSLISYAGSDTSQAAAQTSAEQLLQERYARLLADERLGEYPTGATPLREQLVQRIHDKQGNLLGALTRNRYGSIVLNAPRLMILDVDNQNLQPKPEPAPSKPFSLSGFLRNLFSTPPPVSPLPSLLPPELLAQVQLRLAAWLHLYPDWNFRLYRTRLGFRLIVTHQLLDPNSPQAQEVFAALRTDSIYVRLCQMQDCYRARLSPKPWRIGWMRPTHPFPYDTAEQQVQQQEWEQQYTARSEAFSVCEWVGEYGSGYVLPEVECLIMLHDETCLGSKKLA</sequence>
<proteinExistence type="predicted"/>
<keyword evidence="2" id="KW-1185">Reference proteome</keyword>
<dbReference type="Proteomes" id="UP000664144">
    <property type="component" value="Unassembled WGS sequence"/>
</dbReference>
<comment type="caution">
    <text evidence="1">The sequence shown here is derived from an EMBL/GenBank/DDBJ whole genome shotgun (WGS) entry which is preliminary data.</text>
</comment>
<protein>
    <submittedName>
        <fullName evidence="1">Uncharacterized protein</fullName>
    </submittedName>
</protein>
<dbReference type="RefSeq" id="WP_206982147.1">
    <property type="nucleotide sequence ID" value="NZ_JAFLQZ010000003.1"/>
</dbReference>
<dbReference type="AlphaFoldDB" id="A0A939JC20"/>
<dbReference type="EMBL" id="JAFLQZ010000003">
    <property type="protein sequence ID" value="MBO0357343.1"/>
    <property type="molecule type" value="Genomic_DNA"/>
</dbReference>
<organism evidence="1 2">
    <name type="scientific">Hymenobacter telluris</name>
    <dbReference type="NCBI Taxonomy" id="2816474"/>
    <lineage>
        <taxon>Bacteria</taxon>
        <taxon>Pseudomonadati</taxon>
        <taxon>Bacteroidota</taxon>
        <taxon>Cytophagia</taxon>
        <taxon>Cytophagales</taxon>
        <taxon>Hymenobacteraceae</taxon>
        <taxon>Hymenobacter</taxon>
    </lineage>
</organism>
<evidence type="ECO:0000313" key="2">
    <source>
        <dbReference type="Proteomes" id="UP000664144"/>
    </source>
</evidence>